<dbReference type="InterPro" id="IPR044053">
    <property type="entry name" value="AsaB-like"/>
</dbReference>
<dbReference type="NCBIfam" id="NF041278">
    <property type="entry name" value="CmcJ_NvfI_EfuI"/>
    <property type="match status" value="1"/>
</dbReference>
<protein>
    <submittedName>
        <fullName evidence="3">Uncharacterized protein</fullName>
    </submittedName>
</protein>
<reference evidence="3" key="1">
    <citation type="journal article" date="2020" name="Stud. Mycol.">
        <title>101 Dothideomycetes genomes: a test case for predicting lifestyles and emergence of pathogens.</title>
        <authorList>
            <person name="Haridas S."/>
            <person name="Albert R."/>
            <person name="Binder M."/>
            <person name="Bloem J."/>
            <person name="Labutti K."/>
            <person name="Salamov A."/>
            <person name="Andreopoulos B."/>
            <person name="Baker S."/>
            <person name="Barry K."/>
            <person name="Bills G."/>
            <person name="Bluhm B."/>
            <person name="Cannon C."/>
            <person name="Castanera R."/>
            <person name="Culley D."/>
            <person name="Daum C."/>
            <person name="Ezra D."/>
            <person name="Gonzalez J."/>
            <person name="Henrissat B."/>
            <person name="Kuo A."/>
            <person name="Liang C."/>
            <person name="Lipzen A."/>
            <person name="Lutzoni F."/>
            <person name="Magnuson J."/>
            <person name="Mondo S."/>
            <person name="Nolan M."/>
            <person name="Ohm R."/>
            <person name="Pangilinan J."/>
            <person name="Park H.-J."/>
            <person name="Ramirez L."/>
            <person name="Alfaro M."/>
            <person name="Sun H."/>
            <person name="Tritt A."/>
            <person name="Yoshinaga Y."/>
            <person name="Zwiers L.-H."/>
            <person name="Turgeon B."/>
            <person name="Goodwin S."/>
            <person name="Spatafora J."/>
            <person name="Crous P."/>
            <person name="Grigoriev I."/>
        </authorList>
    </citation>
    <scope>NUCLEOTIDE SEQUENCE</scope>
    <source>
        <strain evidence="3">CBS 133067</strain>
    </source>
</reference>
<dbReference type="OrthoDB" id="412788at2759"/>
<evidence type="ECO:0000256" key="2">
    <source>
        <dbReference type="ARBA" id="ARBA00023604"/>
    </source>
</evidence>
<evidence type="ECO:0000256" key="1">
    <source>
        <dbReference type="ARBA" id="ARBA00023002"/>
    </source>
</evidence>
<name>A0A9P4I6Y0_9PEZI</name>
<dbReference type="PANTHER" id="PTHR34598:SF3">
    <property type="entry name" value="OXIDOREDUCTASE AN1597"/>
    <property type="match status" value="1"/>
</dbReference>
<evidence type="ECO:0000313" key="4">
    <source>
        <dbReference type="Proteomes" id="UP000799772"/>
    </source>
</evidence>
<keyword evidence="1" id="KW-0560">Oxidoreductase</keyword>
<proteinExistence type="inferred from homology"/>
<dbReference type="AlphaFoldDB" id="A0A9P4I6Y0"/>
<comment type="caution">
    <text evidence="3">The sequence shown here is derived from an EMBL/GenBank/DDBJ whole genome shotgun (WGS) entry which is preliminary data.</text>
</comment>
<comment type="similarity">
    <text evidence="2">Belongs to the asaB hydroxylase/desaturase family.</text>
</comment>
<evidence type="ECO:0000313" key="3">
    <source>
        <dbReference type="EMBL" id="KAF2093559.1"/>
    </source>
</evidence>
<keyword evidence="4" id="KW-1185">Reference proteome</keyword>
<dbReference type="EMBL" id="ML978137">
    <property type="protein sequence ID" value="KAF2093559.1"/>
    <property type="molecule type" value="Genomic_DNA"/>
</dbReference>
<organism evidence="3 4">
    <name type="scientific">Rhizodiscina lignyota</name>
    <dbReference type="NCBI Taxonomy" id="1504668"/>
    <lineage>
        <taxon>Eukaryota</taxon>
        <taxon>Fungi</taxon>
        <taxon>Dikarya</taxon>
        <taxon>Ascomycota</taxon>
        <taxon>Pezizomycotina</taxon>
        <taxon>Dothideomycetes</taxon>
        <taxon>Pleosporomycetidae</taxon>
        <taxon>Aulographales</taxon>
        <taxon>Rhizodiscinaceae</taxon>
        <taxon>Rhizodiscina</taxon>
    </lineage>
</organism>
<gene>
    <name evidence="3" type="ORF">NA57DRAFT_61265</name>
</gene>
<accession>A0A9P4I6Y0</accession>
<sequence length="297" mass="33659">MTTNGAIKTVTTTVNYDILGPDEIYKIATASLYQNRPCDTKSVTVSDIRPHSSGFTLDGQGFELHKHNIDFHDFSDNDKVESEWWPAVADFLKSKTGATKAIPFSHLIRNQPYSAAEEASKNADPDQSVTVLNPARWVHIDQSRDGALILLKDVLKDSWLQLSKTRWGIINVWRPISPVVRKDPLGFVDGSTVDPDDLVPKDVKYPVARKNVSTTTSGAVVHRVCGVKSSPKHKWYYVNEMSNEEVLLIKIFDSKEDGRVREVPHTSFVDEEWENEKENRESIETRCLVFWEDQDAE</sequence>
<dbReference type="Proteomes" id="UP000799772">
    <property type="component" value="Unassembled WGS sequence"/>
</dbReference>
<dbReference type="GO" id="GO:0016491">
    <property type="term" value="F:oxidoreductase activity"/>
    <property type="evidence" value="ECO:0007669"/>
    <property type="project" value="UniProtKB-KW"/>
</dbReference>
<dbReference type="PANTHER" id="PTHR34598">
    <property type="entry name" value="BLL6449 PROTEIN"/>
    <property type="match status" value="1"/>
</dbReference>